<dbReference type="GO" id="GO:0005783">
    <property type="term" value="C:endoplasmic reticulum"/>
    <property type="evidence" value="ECO:0007669"/>
    <property type="project" value="TreeGrafter"/>
</dbReference>
<evidence type="ECO:0000256" key="3">
    <source>
        <dbReference type="SAM" id="Phobius"/>
    </source>
</evidence>
<keyword evidence="3" id="KW-0472">Membrane</keyword>
<feature type="region of interest" description="Disordered" evidence="2">
    <location>
        <begin position="29"/>
        <end position="55"/>
    </location>
</feature>
<feature type="transmembrane region" description="Helical" evidence="3">
    <location>
        <begin position="6"/>
        <end position="24"/>
    </location>
</feature>
<feature type="domain" description="Cytochrome b5 heme-binding" evidence="4">
    <location>
        <begin position="83"/>
        <end position="179"/>
    </location>
</feature>
<dbReference type="InterPro" id="IPR001199">
    <property type="entry name" value="Cyt_B5-like_heme/steroid-bd"/>
</dbReference>
<dbReference type="EMBL" id="AP028217">
    <property type="protein sequence ID" value="BEI94126.1"/>
    <property type="molecule type" value="Genomic_DNA"/>
</dbReference>
<keyword evidence="3" id="KW-1133">Transmembrane helix</keyword>
<evidence type="ECO:0000313" key="5">
    <source>
        <dbReference type="EMBL" id="BEI94126.1"/>
    </source>
</evidence>
<dbReference type="GO" id="GO:0016020">
    <property type="term" value="C:membrane"/>
    <property type="evidence" value="ECO:0007669"/>
    <property type="project" value="TreeGrafter"/>
</dbReference>
<gene>
    <name evidence="5" type="ORF">CcaverHIS019_0605850</name>
</gene>
<dbReference type="SMART" id="SM01117">
    <property type="entry name" value="Cyt-b5"/>
    <property type="match status" value="1"/>
</dbReference>
<dbReference type="Pfam" id="PF00173">
    <property type="entry name" value="Cyt-b5"/>
    <property type="match status" value="1"/>
</dbReference>
<dbReference type="KEGG" id="ccac:CcaHIS019_0605850"/>
<name>A0AA48QY82_9TREE</name>
<reference evidence="5" key="1">
    <citation type="journal article" date="2023" name="BMC Genomics">
        <title>Chromosome-level genome assemblies of Cutaneotrichosporon spp. (Trichosporonales, Basidiomycota) reveal imbalanced evolution between nucleotide sequences and chromosome synteny.</title>
        <authorList>
            <person name="Kobayashi Y."/>
            <person name="Kayamori A."/>
            <person name="Aoki K."/>
            <person name="Shiwa Y."/>
            <person name="Matsutani M."/>
            <person name="Fujita N."/>
            <person name="Sugita T."/>
            <person name="Iwasaki W."/>
            <person name="Tanaka N."/>
            <person name="Takashima M."/>
        </authorList>
    </citation>
    <scope>NUCLEOTIDE SEQUENCE</scope>
    <source>
        <strain evidence="5">HIS019</strain>
    </source>
</reference>
<dbReference type="PANTHER" id="PTHR10281:SF115">
    <property type="entry name" value="BINDING PROTEIN, PUTATIVE (AFU_ORTHOLOGUE AFUA_4G06240)-RELATED"/>
    <property type="match status" value="1"/>
</dbReference>
<dbReference type="SUPFAM" id="SSF55856">
    <property type="entry name" value="Cytochrome b5-like heme/steroid binding domain"/>
    <property type="match status" value="1"/>
</dbReference>
<sequence>MPTVDPVAVTVSIVLALIIGYILLSKPPTRAAPKRAGSPPPAPKEAPTKSKLLSQPSGAAVAAQMSVMSAPAADLAPPKSTPISVAELAQCDGKDASKPIWVAIKGKVYDVTNKREMYGPGAGYNVFAGKDASRGLGMSSLDPKDAVSDYSTLNEAQMKTLDQWDSFFAKRYNIVGKVVP</sequence>
<dbReference type="GeneID" id="85497996"/>
<dbReference type="AlphaFoldDB" id="A0AA48QY82"/>
<dbReference type="GO" id="GO:0020037">
    <property type="term" value="F:heme binding"/>
    <property type="evidence" value="ECO:0007669"/>
    <property type="project" value="UniProtKB-ARBA"/>
</dbReference>
<evidence type="ECO:0000256" key="1">
    <source>
        <dbReference type="ARBA" id="ARBA00038357"/>
    </source>
</evidence>
<dbReference type="FunFam" id="3.10.120.10:FF:000003">
    <property type="entry name" value="membrane-associated progesterone receptor component 1"/>
    <property type="match status" value="1"/>
</dbReference>
<keyword evidence="6" id="KW-1185">Reference proteome</keyword>
<evidence type="ECO:0000259" key="4">
    <source>
        <dbReference type="SMART" id="SM01117"/>
    </source>
</evidence>
<proteinExistence type="inferred from homology"/>
<dbReference type="PANTHER" id="PTHR10281">
    <property type="entry name" value="MEMBRANE-ASSOCIATED PROGESTERONE RECEPTOR COMPONENT-RELATED"/>
    <property type="match status" value="1"/>
</dbReference>
<dbReference type="InterPro" id="IPR050577">
    <property type="entry name" value="MAPR/NEUFC/NENF-like"/>
</dbReference>
<accession>A0AA48QY82</accession>
<dbReference type="InterPro" id="IPR036400">
    <property type="entry name" value="Cyt_B5-like_heme/steroid_sf"/>
</dbReference>
<protein>
    <recommendedName>
        <fullName evidence="4">Cytochrome b5 heme-binding domain-containing protein</fullName>
    </recommendedName>
</protein>
<organism evidence="5 6">
    <name type="scientific">Cutaneotrichosporon cavernicola</name>
    <dbReference type="NCBI Taxonomy" id="279322"/>
    <lineage>
        <taxon>Eukaryota</taxon>
        <taxon>Fungi</taxon>
        <taxon>Dikarya</taxon>
        <taxon>Basidiomycota</taxon>
        <taxon>Agaricomycotina</taxon>
        <taxon>Tremellomycetes</taxon>
        <taxon>Trichosporonales</taxon>
        <taxon>Trichosporonaceae</taxon>
        <taxon>Cutaneotrichosporon</taxon>
    </lineage>
</organism>
<dbReference type="Gene3D" id="3.10.120.10">
    <property type="entry name" value="Cytochrome b5-like heme/steroid binding domain"/>
    <property type="match status" value="1"/>
</dbReference>
<evidence type="ECO:0000313" key="6">
    <source>
        <dbReference type="Proteomes" id="UP001233271"/>
    </source>
</evidence>
<keyword evidence="3" id="KW-0812">Transmembrane</keyword>
<evidence type="ECO:0000256" key="2">
    <source>
        <dbReference type="SAM" id="MobiDB-lite"/>
    </source>
</evidence>
<dbReference type="RefSeq" id="XP_060459391.1">
    <property type="nucleotide sequence ID" value="XM_060603059.1"/>
</dbReference>
<dbReference type="Proteomes" id="UP001233271">
    <property type="component" value="Chromosome 6"/>
</dbReference>
<comment type="similarity">
    <text evidence="1">Belongs to the cytochrome b5 family. MAPR subfamily.</text>
</comment>